<proteinExistence type="predicted"/>
<dbReference type="EMBL" id="MN739868">
    <property type="protein sequence ID" value="QHT75359.1"/>
    <property type="molecule type" value="Genomic_DNA"/>
</dbReference>
<name>A0A6C0H4I7_9ZZZZ</name>
<accession>A0A6C0H4I7</accession>
<organism evidence="1">
    <name type="scientific">viral metagenome</name>
    <dbReference type="NCBI Taxonomy" id="1070528"/>
    <lineage>
        <taxon>unclassified sequences</taxon>
        <taxon>metagenomes</taxon>
        <taxon>organismal metagenomes</taxon>
    </lineage>
</organism>
<reference evidence="1" key="1">
    <citation type="journal article" date="2020" name="Nature">
        <title>Giant virus diversity and host interactions through global metagenomics.</title>
        <authorList>
            <person name="Schulz F."/>
            <person name="Roux S."/>
            <person name="Paez-Espino D."/>
            <person name="Jungbluth S."/>
            <person name="Walsh D.A."/>
            <person name="Denef V.J."/>
            <person name="McMahon K.D."/>
            <person name="Konstantinidis K.T."/>
            <person name="Eloe-Fadrosh E.A."/>
            <person name="Kyrpides N.C."/>
            <person name="Woyke T."/>
        </authorList>
    </citation>
    <scope>NUCLEOTIDE SEQUENCE</scope>
    <source>
        <strain evidence="1">GVMAG-M-3300023179-63</strain>
    </source>
</reference>
<dbReference type="AlphaFoldDB" id="A0A6C0H4I7"/>
<sequence length="863" mass="98286">MTDTQNLDDSEKLNIIYKELLGFPSTSENINYYEELNTKFNTYTLGENILLEDITQYPDFDINGVARTALEIGLNAGDFYDYSYNPLNKSRCSIVDDSTGTVRRFKYLILQQTYGTENTNYGASWFKLDNSFNNILEDSLQYNYKSYYDLTDGNALKLPYLYEVYTQSSLPIQSTSLRRLPFGAPGGNWVYNYKNGILFFSDFNNLAQQNIYNGIYNITNSNKPVISVYKYIGKKNINTVINSLDDLTNSVNNNLIKVFTYALKLSHKINNLTQLFSNNANYSNKIFFDTMSQDFSTNTTALIDLSNSFYNTIIPTSTNTNILITVNATLYCSYGANERITIQIWRDLSMIIENMNIGSVKATEGLTIPYNYTHLDENISSGLKKYYLKYRLESFHYQNHPHQGIINVRTSQSQGSSDILLREITKMPTIVDFSIKLLFDSAMPFVTSTSNLIDLSNSFFNVINPCNSNYILVNINATITSSYGYNENITIQLWRDTTMIFENNNIGSINATGGFTFPYSLTYLDENHDNNSKKYYLKYKLQKEDYDRNEGIVNVRTSTLNAGSSNFILQEYRNMSNNNINIANNSYSNVVAKTTSTSLIDLSNVVFQTINACNNSNIIVSINVTLFCSYAYNETITIELWRDNTIIMRDSSLGTINTSGGLTFPYNVTYLDANVSNGIKKYYLKYKVDDNNSNRLLEQGLINIKTSQIYGSPNILLREISHSSPIYNRIFYDSTSFTTTTSDLIDLSNSFFNTITLSNDANVMVNINVSLLCCYAFDETINIELWRDLSMIMQDSDLGIIHSTGGFTFPYNLTYLDTNVNSGTIKYYIKYKLKNNSGMRIMGLVNISNYNSIGSSSFFLRQI</sequence>
<evidence type="ECO:0000313" key="1">
    <source>
        <dbReference type="EMBL" id="QHT75359.1"/>
    </source>
</evidence>
<protein>
    <submittedName>
        <fullName evidence="1">Uncharacterized protein</fullName>
    </submittedName>
</protein>